<evidence type="ECO:0000313" key="6">
    <source>
        <dbReference type="Proteomes" id="UP000469558"/>
    </source>
</evidence>
<feature type="compositionally biased region" description="Acidic residues" evidence="4">
    <location>
        <begin position="90"/>
        <end position="108"/>
    </location>
</feature>
<accession>A0A8T9CE53</accession>
<dbReference type="PANTHER" id="PTHR20835:SF0">
    <property type="entry name" value="E3 UBIQUITIN-PROTEIN LIGASE PPP1R11"/>
    <property type="match status" value="1"/>
</dbReference>
<feature type="compositionally biased region" description="Low complexity" evidence="4">
    <location>
        <begin position="20"/>
        <end position="36"/>
    </location>
</feature>
<evidence type="ECO:0000256" key="2">
    <source>
        <dbReference type="ARBA" id="ARBA00005605"/>
    </source>
</evidence>
<name>A0A8T9CE53_9HELO</name>
<dbReference type="GO" id="GO:0004865">
    <property type="term" value="F:protein serine/threonine phosphatase inhibitor activity"/>
    <property type="evidence" value="ECO:0007669"/>
    <property type="project" value="UniProtKB-UniRule"/>
</dbReference>
<comment type="function">
    <text evidence="1 3">Regulator of type 1 phosphatases which maintains protein phosphatase activity under strict control.</text>
</comment>
<gene>
    <name evidence="5" type="primary">YPI1</name>
    <name evidence="5" type="ORF">LSUE1_G001225</name>
</gene>
<dbReference type="OrthoDB" id="307488at2759"/>
<comment type="similarity">
    <text evidence="2 3">Belongs to the YPI1 family.</text>
</comment>
<keyword evidence="6" id="KW-1185">Reference proteome</keyword>
<feature type="compositionally biased region" description="Basic and acidic residues" evidence="4">
    <location>
        <begin position="117"/>
        <end position="134"/>
    </location>
</feature>
<organism evidence="5 6">
    <name type="scientific">Lachnellula suecica</name>
    <dbReference type="NCBI Taxonomy" id="602035"/>
    <lineage>
        <taxon>Eukaryota</taxon>
        <taxon>Fungi</taxon>
        <taxon>Dikarya</taxon>
        <taxon>Ascomycota</taxon>
        <taxon>Pezizomycotina</taxon>
        <taxon>Leotiomycetes</taxon>
        <taxon>Helotiales</taxon>
        <taxon>Lachnaceae</taxon>
        <taxon>Lachnellula</taxon>
    </lineage>
</organism>
<comment type="caution">
    <text evidence="5">The sequence shown here is derived from an EMBL/GenBank/DDBJ whole genome shotgun (WGS) entry which is preliminary data.</text>
</comment>
<dbReference type="AlphaFoldDB" id="A0A8T9CE53"/>
<evidence type="ECO:0000313" key="5">
    <source>
        <dbReference type="EMBL" id="TVY83811.1"/>
    </source>
</evidence>
<dbReference type="Proteomes" id="UP000469558">
    <property type="component" value="Unassembled WGS sequence"/>
</dbReference>
<dbReference type="InterPro" id="IPR011107">
    <property type="entry name" value="PPI_Ypi1"/>
</dbReference>
<dbReference type="GO" id="GO:0005634">
    <property type="term" value="C:nucleus"/>
    <property type="evidence" value="ECO:0007669"/>
    <property type="project" value="UniProtKB-SubCell"/>
</dbReference>
<proteinExistence type="inferred from homology"/>
<dbReference type="PANTHER" id="PTHR20835">
    <property type="entry name" value="E3 UBIQUITIN-PROTEIN LIGASE PPP1R11-RELATED"/>
    <property type="match status" value="1"/>
</dbReference>
<feature type="compositionally biased region" description="Polar residues" evidence="4">
    <location>
        <begin position="1"/>
        <end position="19"/>
    </location>
</feature>
<protein>
    <recommendedName>
        <fullName evidence="3">Type 1 phosphatases regulator</fullName>
    </recommendedName>
</protein>
<feature type="region of interest" description="Disordered" evidence="4">
    <location>
        <begin position="1"/>
        <end position="162"/>
    </location>
</feature>
<dbReference type="EMBL" id="QGMK01000150">
    <property type="protein sequence ID" value="TVY83811.1"/>
    <property type="molecule type" value="Genomic_DNA"/>
</dbReference>
<keyword evidence="3" id="KW-0539">Nucleus</keyword>
<dbReference type="Pfam" id="PF07491">
    <property type="entry name" value="PPI_Ypi1"/>
    <property type="match status" value="1"/>
</dbReference>
<comment type="subcellular location">
    <subcellularLocation>
        <location evidence="3">Nucleus</location>
    </subcellularLocation>
</comment>
<evidence type="ECO:0000256" key="1">
    <source>
        <dbReference type="ARBA" id="ARBA00003401"/>
    </source>
</evidence>
<dbReference type="GO" id="GO:0008157">
    <property type="term" value="F:protein phosphatase 1 binding"/>
    <property type="evidence" value="ECO:0007669"/>
    <property type="project" value="TreeGrafter"/>
</dbReference>
<reference evidence="5 6" key="1">
    <citation type="submission" date="2018-05" db="EMBL/GenBank/DDBJ databases">
        <title>Genome sequencing and assembly of the regulated plant pathogen Lachnellula willkommii and related sister species for the development of diagnostic species identification markers.</title>
        <authorList>
            <person name="Giroux E."/>
            <person name="Bilodeau G."/>
        </authorList>
    </citation>
    <scope>NUCLEOTIDE SEQUENCE [LARGE SCALE GENOMIC DNA]</scope>
    <source>
        <strain evidence="5 6">CBS 268.59</strain>
    </source>
</reference>
<evidence type="ECO:0000256" key="3">
    <source>
        <dbReference type="RuleBase" id="RU367162"/>
    </source>
</evidence>
<evidence type="ECO:0000256" key="4">
    <source>
        <dbReference type="SAM" id="MobiDB-lite"/>
    </source>
</evidence>
<sequence>MSSTAAPPRTSATGGQTQVQTPATNTPQLTTTPRQPVLHLRGATREEGAEGSTRSRPRIQWAEDVVDNEGLGRKKSKVCCIYHAPKGIDESSDESSSDSSSDESDSGDDGAARPSKGRGERHTHGHGHDHDHNHGSGGKGKGRASSPNAYEKVPKVKAKAKE</sequence>